<feature type="compositionally biased region" description="Basic and acidic residues" evidence="1">
    <location>
        <begin position="191"/>
        <end position="208"/>
    </location>
</feature>
<feature type="compositionally biased region" description="Polar residues" evidence="1">
    <location>
        <begin position="61"/>
        <end position="73"/>
    </location>
</feature>
<evidence type="ECO:0000313" key="3">
    <source>
        <dbReference type="Proteomes" id="UP000605986"/>
    </source>
</evidence>
<name>A0A8H4KUR3_9HYPO</name>
<dbReference type="OrthoDB" id="3437607at2759"/>
<proteinExistence type="predicted"/>
<keyword evidence="3" id="KW-1185">Reference proteome</keyword>
<protein>
    <submittedName>
        <fullName evidence="2">Uncharacterized protein</fullName>
    </submittedName>
</protein>
<accession>A0A8H4KUR3</accession>
<feature type="compositionally biased region" description="Acidic residues" evidence="1">
    <location>
        <begin position="77"/>
        <end position="87"/>
    </location>
</feature>
<dbReference type="AlphaFoldDB" id="A0A8H4KUR3"/>
<dbReference type="Proteomes" id="UP000605986">
    <property type="component" value="Unassembled WGS sequence"/>
</dbReference>
<evidence type="ECO:0000256" key="1">
    <source>
        <dbReference type="SAM" id="MobiDB-lite"/>
    </source>
</evidence>
<gene>
    <name evidence="2" type="ORF">F53441_315</name>
</gene>
<reference evidence="2" key="1">
    <citation type="submission" date="2020-01" db="EMBL/GenBank/DDBJ databases">
        <title>Identification and distribution of gene clusters putatively required for synthesis of sphingolipid metabolism inhibitors in phylogenetically diverse species of the filamentous fungus Fusarium.</title>
        <authorList>
            <person name="Kim H.-S."/>
            <person name="Busman M."/>
            <person name="Brown D.W."/>
            <person name="Divon H."/>
            <person name="Uhlig S."/>
            <person name="Proctor R.H."/>
        </authorList>
    </citation>
    <scope>NUCLEOTIDE SEQUENCE</scope>
    <source>
        <strain evidence="2">NRRL 53441</strain>
    </source>
</reference>
<dbReference type="EMBL" id="JAADJG010000010">
    <property type="protein sequence ID" value="KAF4457840.1"/>
    <property type="molecule type" value="Genomic_DNA"/>
</dbReference>
<organism evidence="2 3">
    <name type="scientific">Fusarium austroafricanum</name>
    <dbReference type="NCBI Taxonomy" id="2364996"/>
    <lineage>
        <taxon>Eukaryota</taxon>
        <taxon>Fungi</taxon>
        <taxon>Dikarya</taxon>
        <taxon>Ascomycota</taxon>
        <taxon>Pezizomycotina</taxon>
        <taxon>Sordariomycetes</taxon>
        <taxon>Hypocreomycetidae</taxon>
        <taxon>Hypocreales</taxon>
        <taxon>Nectriaceae</taxon>
        <taxon>Fusarium</taxon>
        <taxon>Fusarium concolor species complex</taxon>
    </lineage>
</organism>
<sequence>MFRLQPTIITITSQELSDSERRSRYRIHLVNRQKAIKEGHHPTQLDQEALIEHDLNTRIATPTTDSTAGQDTRPSPDENETGDEGETDPPASSLDYNTSNFHEPMLYVDVDGGTNHLPEQPEQYRHILRQRQSLYIDGDTDIRSLPIRTRPRNSVHEHPEPDVDDINTTHHILTAAVDASPRDSEEEFTDDQSRNSRELGDLPRDDRLSTPSIGQEPNSTTSRRHLPVYSDRLPVQQQPQTPRQLPEARHQSRFDGAYTAPVRGRRPRVVEGDGPVTVQRRRAGRNTSPAGLRTPGFQGLYGGSENAEDA</sequence>
<feature type="compositionally biased region" description="Polar residues" evidence="1">
    <location>
        <begin position="209"/>
        <end position="221"/>
    </location>
</feature>
<feature type="region of interest" description="Disordered" evidence="1">
    <location>
        <begin position="61"/>
        <end position="99"/>
    </location>
</feature>
<evidence type="ECO:0000313" key="2">
    <source>
        <dbReference type="EMBL" id="KAF4457840.1"/>
    </source>
</evidence>
<feature type="region of interest" description="Disordered" evidence="1">
    <location>
        <begin position="139"/>
        <end position="310"/>
    </location>
</feature>
<comment type="caution">
    <text evidence="2">The sequence shown here is derived from an EMBL/GenBank/DDBJ whole genome shotgun (WGS) entry which is preliminary data.</text>
</comment>